<dbReference type="GO" id="GO:0016887">
    <property type="term" value="F:ATP hydrolysis activity"/>
    <property type="evidence" value="ECO:0007669"/>
    <property type="project" value="InterPro"/>
</dbReference>
<proteinExistence type="inferred from homology"/>
<dbReference type="GeneID" id="54998480"/>
<evidence type="ECO:0000256" key="2">
    <source>
        <dbReference type="ARBA" id="ARBA00022741"/>
    </source>
</evidence>
<keyword evidence="6" id="KW-1185">Reference proteome</keyword>
<dbReference type="KEGG" id="vg:54998480"/>
<dbReference type="Pfam" id="PF00004">
    <property type="entry name" value="AAA"/>
    <property type="match status" value="1"/>
</dbReference>
<feature type="domain" description="AAA+ ATPase" evidence="4">
    <location>
        <begin position="243"/>
        <end position="365"/>
    </location>
</feature>
<evidence type="ECO:0000256" key="3">
    <source>
        <dbReference type="ARBA" id="ARBA00022840"/>
    </source>
</evidence>
<dbReference type="SMART" id="SM00382">
    <property type="entry name" value="AAA"/>
    <property type="match status" value="1"/>
</dbReference>
<dbReference type="EMBL" id="MH479913">
    <property type="protein sequence ID" value="AXN53466.1"/>
    <property type="molecule type" value="Genomic_DNA"/>
</dbReference>
<evidence type="ECO:0000313" key="5">
    <source>
        <dbReference type="EMBL" id="AXN53466.1"/>
    </source>
</evidence>
<dbReference type="Gene3D" id="3.40.50.300">
    <property type="entry name" value="P-loop containing nucleotide triphosphate hydrolases"/>
    <property type="match status" value="1"/>
</dbReference>
<evidence type="ECO:0000313" key="6">
    <source>
        <dbReference type="Proteomes" id="UP000259952"/>
    </source>
</evidence>
<dbReference type="GO" id="GO:0005524">
    <property type="term" value="F:ATP binding"/>
    <property type="evidence" value="ECO:0007669"/>
    <property type="project" value="UniProtKB-KW"/>
</dbReference>
<dbReference type="InterPro" id="IPR050221">
    <property type="entry name" value="26S_Proteasome_ATPase"/>
</dbReference>
<dbReference type="PANTHER" id="PTHR23073">
    <property type="entry name" value="26S PROTEASOME REGULATORY SUBUNIT"/>
    <property type="match status" value="1"/>
</dbReference>
<evidence type="ECO:0000256" key="1">
    <source>
        <dbReference type="ARBA" id="ARBA00006914"/>
    </source>
</evidence>
<dbReference type="RefSeq" id="YP_009807600.1">
    <property type="nucleotide sequence ID" value="NC_048027.1"/>
</dbReference>
<reference evidence="5 6" key="1">
    <citation type="submission" date="2018-06" db="EMBL/GenBank/DDBJ databases">
        <authorList>
            <person name="Searcy Z.E."/>
            <person name="Delesalle V.A."/>
            <person name="Garlena R.A."/>
            <person name="Russell D.A."/>
            <person name="Pope W.H."/>
            <person name="Jacobs-Sera D."/>
            <person name="Hatfull G.F."/>
        </authorList>
    </citation>
    <scope>NUCLEOTIDE SEQUENCE [LARGE SCALE GENOMIC DNA]</scope>
</reference>
<sequence length="493" mass="53842">MDSNSALADLAAQLGGSATVTIGGSGKDAVITGDLVKFHEGQYISVPEGMTYKRAREILDRLEREAETMTDVNRLFRYSIWDGVVAVNRVVKRVYGATFGIAQHSFFGTTPPQTVDLATDVGVVEQFPWGTIALPTLGDDAKLEITGTKKDGVTCLYLVASVRKKHSPKIEEFFRAVEEELKTNSIYRAKSIVGTSGTPEFLDLRQFNPDEVVFSDEALATMNGTLWSVLEHRDVLKAEGIRTKRSVLLEGPYGTGKTSAGFLTAQKANENDWTFISAKPGENINDVLSFARLYQPSVVFFEDVDGQASSADDHEVQQLLESFDGLTSKGAELCLVMTTNHYERIHKGMLRPGRIDAVIPIRDLDRGGVEKLIKAIVPADKLAKTVDFDEVYASMEQFLPAFVREALERAKTYAIARLGGTTGYVLDTPDLVAAAKGLRPQLEDQLLAREGEKPVEFTEAFGRAIEGAIPSTIVYGASADGDDVFGTLRKPLS</sequence>
<organism evidence="5 6">
    <name type="scientific">Gordonia phage Fryberger</name>
    <dbReference type="NCBI Taxonomy" id="2250392"/>
    <lineage>
        <taxon>Viruses</taxon>
        <taxon>Duplodnaviria</taxon>
        <taxon>Heunggongvirae</taxon>
        <taxon>Uroviricota</taxon>
        <taxon>Caudoviricetes</taxon>
        <taxon>Ronaldovirus</taxon>
        <taxon>Ronaldovirus fryberger</taxon>
    </lineage>
</organism>
<dbReference type="Proteomes" id="UP000259952">
    <property type="component" value="Segment"/>
</dbReference>
<keyword evidence="2" id="KW-0547">Nucleotide-binding</keyword>
<dbReference type="InterPro" id="IPR003959">
    <property type="entry name" value="ATPase_AAA_core"/>
</dbReference>
<protein>
    <submittedName>
        <fullName evidence="5">AAA-ATPase</fullName>
    </submittedName>
</protein>
<gene>
    <name evidence="5" type="primary">48</name>
    <name evidence="5" type="ORF">SEA_FRYBERGER_48</name>
</gene>
<evidence type="ECO:0000259" key="4">
    <source>
        <dbReference type="SMART" id="SM00382"/>
    </source>
</evidence>
<keyword evidence="3" id="KW-0067">ATP-binding</keyword>
<comment type="similarity">
    <text evidence="1">Belongs to the AAA ATPase family.</text>
</comment>
<dbReference type="InterPro" id="IPR027417">
    <property type="entry name" value="P-loop_NTPase"/>
</dbReference>
<accession>A0A346FCK2</accession>
<dbReference type="InterPro" id="IPR003593">
    <property type="entry name" value="AAA+_ATPase"/>
</dbReference>
<dbReference type="SUPFAM" id="SSF52540">
    <property type="entry name" value="P-loop containing nucleoside triphosphate hydrolases"/>
    <property type="match status" value="1"/>
</dbReference>
<name>A0A346FCK2_9CAUD</name>